<protein>
    <submittedName>
        <fullName evidence="5">Uncharacterized protein</fullName>
    </submittedName>
</protein>
<dbReference type="AlphaFoldDB" id="A0A2I0B726"/>
<evidence type="ECO:0000256" key="2">
    <source>
        <dbReference type="SAM" id="MobiDB-lite"/>
    </source>
</evidence>
<keyword evidence="6" id="KW-1185">Reference proteome</keyword>
<feature type="domain" description="Probable zinc-ribbon" evidence="3">
    <location>
        <begin position="451"/>
        <end position="495"/>
    </location>
</feature>
<dbReference type="GO" id="GO:1900150">
    <property type="term" value="P:regulation of defense response to fungus"/>
    <property type="evidence" value="ECO:0007669"/>
    <property type="project" value="InterPro"/>
</dbReference>
<organism evidence="5 6">
    <name type="scientific">Apostasia shenzhenica</name>
    <dbReference type="NCBI Taxonomy" id="1088818"/>
    <lineage>
        <taxon>Eukaryota</taxon>
        <taxon>Viridiplantae</taxon>
        <taxon>Streptophyta</taxon>
        <taxon>Embryophyta</taxon>
        <taxon>Tracheophyta</taxon>
        <taxon>Spermatophyta</taxon>
        <taxon>Magnoliopsida</taxon>
        <taxon>Liliopsida</taxon>
        <taxon>Asparagales</taxon>
        <taxon>Orchidaceae</taxon>
        <taxon>Apostasioideae</taxon>
        <taxon>Apostasia</taxon>
    </lineage>
</organism>
<dbReference type="InterPro" id="IPR055126">
    <property type="entry name" value="EDR4-like_N"/>
</dbReference>
<evidence type="ECO:0000313" key="5">
    <source>
        <dbReference type="EMBL" id="PKA63603.1"/>
    </source>
</evidence>
<keyword evidence="1" id="KW-0175">Coiled coil</keyword>
<dbReference type="Pfam" id="PF22910">
    <property type="entry name" value="EDR4-like_1st"/>
    <property type="match status" value="1"/>
</dbReference>
<dbReference type="PANTHER" id="PTHR31105:SF42">
    <property type="entry name" value="OS02G0258300 PROTEIN"/>
    <property type="match status" value="1"/>
</dbReference>
<gene>
    <name evidence="5" type="primary">Y-1</name>
    <name evidence="5" type="ORF">AXF42_Ash005498</name>
</gene>
<evidence type="ECO:0000259" key="4">
    <source>
        <dbReference type="Pfam" id="PF22910"/>
    </source>
</evidence>
<evidence type="ECO:0000259" key="3">
    <source>
        <dbReference type="Pfam" id="PF11331"/>
    </source>
</evidence>
<dbReference type="InterPro" id="IPR040244">
    <property type="entry name" value="EDR4-like"/>
</dbReference>
<feature type="coiled-coil region" evidence="1">
    <location>
        <begin position="220"/>
        <end position="247"/>
    </location>
</feature>
<dbReference type="Pfam" id="PF11331">
    <property type="entry name" value="Zn_ribbon_12"/>
    <property type="match status" value="1"/>
</dbReference>
<proteinExistence type="predicted"/>
<feature type="region of interest" description="Disordered" evidence="2">
    <location>
        <begin position="249"/>
        <end position="271"/>
    </location>
</feature>
<feature type="domain" description="Enhanced disease resistance 4-like N-terminal" evidence="4">
    <location>
        <begin position="11"/>
        <end position="44"/>
    </location>
</feature>
<dbReference type="STRING" id="1088818.A0A2I0B726"/>
<evidence type="ECO:0000313" key="6">
    <source>
        <dbReference type="Proteomes" id="UP000236161"/>
    </source>
</evidence>
<feature type="region of interest" description="Disordered" evidence="2">
    <location>
        <begin position="583"/>
        <end position="608"/>
    </location>
</feature>
<dbReference type="PANTHER" id="PTHR31105">
    <property type="entry name" value="EXTRA-LARGE G-PROTEIN-LIKE"/>
    <property type="match status" value="1"/>
</dbReference>
<accession>A0A2I0B726</accession>
<dbReference type="OrthoDB" id="2020426at2759"/>
<name>A0A2I0B726_9ASPA</name>
<dbReference type="EMBL" id="KZ451908">
    <property type="protein sequence ID" value="PKA63603.1"/>
    <property type="molecule type" value="Genomic_DNA"/>
</dbReference>
<reference evidence="5 6" key="1">
    <citation type="journal article" date="2017" name="Nature">
        <title>The Apostasia genome and the evolution of orchids.</title>
        <authorList>
            <person name="Zhang G.Q."/>
            <person name="Liu K.W."/>
            <person name="Li Z."/>
            <person name="Lohaus R."/>
            <person name="Hsiao Y.Y."/>
            <person name="Niu S.C."/>
            <person name="Wang J.Y."/>
            <person name="Lin Y.C."/>
            <person name="Xu Q."/>
            <person name="Chen L.J."/>
            <person name="Yoshida K."/>
            <person name="Fujiwara S."/>
            <person name="Wang Z.W."/>
            <person name="Zhang Y.Q."/>
            <person name="Mitsuda N."/>
            <person name="Wang M."/>
            <person name="Liu G.H."/>
            <person name="Pecoraro L."/>
            <person name="Huang H.X."/>
            <person name="Xiao X.J."/>
            <person name="Lin M."/>
            <person name="Wu X.Y."/>
            <person name="Wu W.L."/>
            <person name="Chen Y.Y."/>
            <person name="Chang S.B."/>
            <person name="Sakamoto S."/>
            <person name="Ohme-Takagi M."/>
            <person name="Yagi M."/>
            <person name="Zeng S.J."/>
            <person name="Shen C.Y."/>
            <person name="Yeh C.M."/>
            <person name="Luo Y.B."/>
            <person name="Tsai W.C."/>
            <person name="Van de Peer Y."/>
            <person name="Liu Z.J."/>
        </authorList>
    </citation>
    <scope>NUCLEOTIDE SEQUENCE [LARGE SCALE GENOMIC DNA]</scope>
    <source>
        <strain evidence="6">cv. Shenzhen</strain>
        <tissue evidence="5">Stem</tissue>
    </source>
</reference>
<feature type="compositionally biased region" description="Low complexity" evidence="2">
    <location>
        <begin position="258"/>
        <end position="267"/>
    </location>
</feature>
<dbReference type="Proteomes" id="UP000236161">
    <property type="component" value="Unassembled WGS sequence"/>
</dbReference>
<sequence>MAEEDGGAGAKVRVVRCPKCDKLLPEPAHFSVYRCGGCDAALQARKQPTKFETSLGKSGEDVSKYCDNIETSPEKKALVSAASSEDNIQNHKFESRKEKNAMNELESPTVVCFPIENGRFQLPSMFPLNDVGKCTVKVEGETKSHVEYATEYPKIQRNDDWDREDVRRASAFNPLFTSPIGDADSGLYPDAGLSSNDHPNYGLVGEGSGKRATTKGSSQAELLGKDNAELLKKLDELREQLQRSCEVAEVPKEGGPVSSMATSLSSSTPNGRGGWFSEGSSVLINNASLQSPFLNGHYVDVPQFRSASYIPNGVHENRDASGSYSLPRAPFHRNDQYLQRPNNFYGQFDRDSVIPHQDNGFCRQPACACMYCYNGHWFPPARVQHAFYGTHRVPFCPLSHNGVHIVDGSSVYGFQGHNSRTSNAPLHSHKSHHHPIATFHRNEGRPCRPFAGAAPFIVCYNCSELLQVPEEVLLMEKNFHKLRCGSCSELITFKLDGINLVSAGSNSTFQPTSASSNDACDGAKDVLQCRGNINRNQVISFSCDYAIPSCDVQSESPDSVICHREVSRASSLPLREHFGYPLGNEVVDGPGSGSRSKRSDQEKAVPLNNNFKQNSVKDVQVATEMDFSAEDYPNASLSQESWDLSKDEEQPRAGKGGESFLAGLIKRGLKDFSRVAQSTENRRCKVTINGHPISDRLVKRAEKFAGPICSGEYWYDYRAGFWGTIGHACLGIIPPFIEEFNYPMLRNCAGGNTGVVVNGRELHEKDLALLAGRGLPNAKGRSYTIEISGKVWDEETSEELESLGKLAPTVEKVKHGFGMRVPRVIARSS</sequence>
<evidence type="ECO:0000256" key="1">
    <source>
        <dbReference type="SAM" id="Coils"/>
    </source>
</evidence>
<dbReference type="InterPro" id="IPR021480">
    <property type="entry name" value="Zinc_ribbon_12"/>
</dbReference>